<comment type="caution">
    <text evidence="1">The sequence shown here is derived from an EMBL/GenBank/DDBJ whole genome shotgun (WGS) entry which is preliminary data.</text>
</comment>
<accession>A0ACA9N927</accession>
<proteinExistence type="predicted"/>
<gene>
    <name evidence="1" type="ORF">ACOLOM_LOCUS7497</name>
</gene>
<organism evidence="1 2">
    <name type="scientific">Acaulospora colombiana</name>
    <dbReference type="NCBI Taxonomy" id="27376"/>
    <lineage>
        <taxon>Eukaryota</taxon>
        <taxon>Fungi</taxon>
        <taxon>Fungi incertae sedis</taxon>
        <taxon>Mucoromycota</taxon>
        <taxon>Glomeromycotina</taxon>
        <taxon>Glomeromycetes</taxon>
        <taxon>Diversisporales</taxon>
        <taxon>Acaulosporaceae</taxon>
        <taxon>Acaulospora</taxon>
    </lineage>
</organism>
<feature type="non-terminal residue" evidence="1">
    <location>
        <position position="1"/>
    </location>
</feature>
<keyword evidence="2" id="KW-1185">Reference proteome</keyword>
<evidence type="ECO:0000313" key="1">
    <source>
        <dbReference type="EMBL" id="CAG8626193.1"/>
    </source>
</evidence>
<evidence type="ECO:0000313" key="2">
    <source>
        <dbReference type="Proteomes" id="UP000789525"/>
    </source>
</evidence>
<sequence>PVKDMKSDLLNLHAAVHLKMNAFETPTDRIYLAMFRNRGPGHFEGNYMAGSFLS</sequence>
<reference evidence="1" key="1">
    <citation type="submission" date="2021-06" db="EMBL/GenBank/DDBJ databases">
        <authorList>
            <person name="Kallberg Y."/>
            <person name="Tangrot J."/>
            <person name="Rosling A."/>
        </authorList>
    </citation>
    <scope>NUCLEOTIDE SEQUENCE</scope>
    <source>
        <strain evidence="1">CL356</strain>
    </source>
</reference>
<name>A0ACA9N927_9GLOM</name>
<dbReference type="EMBL" id="CAJVPT010017402">
    <property type="protein sequence ID" value="CAG8626193.1"/>
    <property type="molecule type" value="Genomic_DNA"/>
</dbReference>
<dbReference type="Proteomes" id="UP000789525">
    <property type="component" value="Unassembled WGS sequence"/>
</dbReference>
<protein>
    <submittedName>
        <fullName evidence="1">15535_t:CDS:1</fullName>
    </submittedName>
</protein>